<sequence>MPTVDMMHVAERGEGRPWRRRTVRRNAKCPGGCCGGDRSGRSYSRPDAPPAVGRKAAPLEPEASDPGDPGEVECALPAAFFPAAVEVTVAVRVSGGRAAEEEPRTGAGCYVRGHACGVFEPELYVSRMDCILYQGTHVSRSHFEKMGGSNMAKWYRSIRVLPNLEPLGEWLERHNLPVLKGAARRSRPRKPPMSSAAAAAAAAANLAADETGGEASGGGDCEAPAKRRAGSGEGCSSSCAEGDEPLPPQHHQHQQQHLPQPTLPVCPQLCPVGQAHQPPRPPVVSGVVPPRQETRRARRRATPEDHRPAVLHGCGPSEDEAEGTEALIYLSKPRMDGPCRPAQKARIEPSQPPQLPPQPQQPQHQQQRKVAPQAMAVYRRADGVEAGRFNYREGDSDGEAGDTEGSEDVFSTGGARGVFDVRFAQQRVPLVLNPAPVAAPPAALPPPIAGGCPPGHTGAPTTAQWALARQAEEEAMDAVVLQDVEARAMHGLKMEAAVATRPDHCELLLRVRKRHAHDYEGGLHDEGPRAAGCGGGSAAVSGNGNCRVNAGHAASLAGYAAAAAAAAATRGGYGMAPPPDSSAARALPYGCPAAPVGALCGKGGLGAGLGGGDVYAEDGADIDDLQLQAQLMCVGAPALLLSIQLEQMELLERLEALERLQQRLQTLHQRGALTSASAGLGPDGRGTVLGPLGAGDGRSRAGAAQSATDFRNNGRNHLYGTGDSRNSAYGCSRGSTSDVYGRSNGACGVYGAGGNAPGAVDACGEGLQLPARHAAVYGGRVGPPLEPSSYNVGTGMGRNAAGLVRFVRAGEHGCSAGPQEVELMQDDEEAQGFDEGVAVAEGAIGPLHHVVRQPWPRTRGQWPQQRWPAGPPGSAGGGGGGVGPVRGSARAPPAAHAHHNPYMRHHRGGAYGAERGEGEWE</sequence>
<feature type="compositionally biased region" description="Gly residues" evidence="2">
    <location>
        <begin position="873"/>
        <end position="884"/>
    </location>
</feature>
<feature type="compositionally biased region" description="Basic residues" evidence="2">
    <location>
        <begin position="896"/>
        <end position="908"/>
    </location>
</feature>
<feature type="compositionally biased region" description="Pro residues" evidence="2">
    <location>
        <begin position="350"/>
        <end position="360"/>
    </location>
</feature>
<feature type="compositionally biased region" description="Acidic residues" evidence="2">
    <location>
        <begin position="396"/>
        <end position="407"/>
    </location>
</feature>
<feature type="region of interest" description="Disordered" evidence="2">
    <location>
        <begin position="675"/>
        <end position="721"/>
    </location>
</feature>
<name>A0A1W6R6N2_9CHLO</name>
<evidence type="ECO:0000313" key="3">
    <source>
        <dbReference type="EMBL" id="ARO50104.1"/>
    </source>
</evidence>
<proteinExistence type="predicted"/>
<feature type="region of interest" description="Disordered" evidence="2">
    <location>
        <begin position="387"/>
        <end position="408"/>
    </location>
</feature>
<feature type="coiled-coil region" evidence="1">
    <location>
        <begin position="640"/>
        <end position="670"/>
    </location>
</feature>
<feature type="region of interest" description="Disordered" evidence="2">
    <location>
        <begin position="34"/>
        <end position="69"/>
    </location>
</feature>
<feature type="compositionally biased region" description="Low complexity" evidence="2">
    <location>
        <begin position="361"/>
        <end position="372"/>
    </location>
</feature>
<dbReference type="AlphaFoldDB" id="A0A1W6R6N2"/>
<evidence type="ECO:0000256" key="1">
    <source>
        <dbReference type="SAM" id="Coils"/>
    </source>
</evidence>
<feature type="region of interest" description="Disordered" evidence="2">
    <location>
        <begin position="858"/>
        <end position="921"/>
    </location>
</feature>
<feature type="compositionally biased region" description="Low complexity" evidence="2">
    <location>
        <begin position="885"/>
        <end position="895"/>
    </location>
</feature>
<organism evidence="3">
    <name type="scientific">Yamagishiella unicocca</name>
    <dbReference type="NCBI Taxonomy" id="51707"/>
    <lineage>
        <taxon>Eukaryota</taxon>
        <taxon>Viridiplantae</taxon>
        <taxon>Chlorophyta</taxon>
        <taxon>core chlorophytes</taxon>
        <taxon>Chlorophyceae</taxon>
        <taxon>CS clade</taxon>
        <taxon>Chlamydomonadales</taxon>
        <taxon>Volvocaceae</taxon>
        <taxon>Yamagishiella</taxon>
    </lineage>
</organism>
<feature type="region of interest" description="Disordered" evidence="2">
    <location>
        <begin position="210"/>
        <end position="372"/>
    </location>
</feature>
<accession>A0A1W6R6N2</accession>
<protein>
    <submittedName>
        <fullName evidence="3">RlsD</fullName>
    </submittedName>
</protein>
<reference evidence="3" key="1">
    <citation type="journal article" date="2017" name="J. Evol. Biol.">
        <title>Genetic Basis for Soma is Present in Undifferentiated Volvocine Green Algae.</title>
        <authorList>
            <person name="Grochau-Wright Z.I."/>
            <person name="Hanschen E.R."/>
            <person name="Ferris P.J."/>
            <person name="Hamaji T."/>
            <person name="Nozaki H."/>
            <person name="Olson B.J.S.C."/>
            <person name="Michod R.E."/>
        </authorList>
    </citation>
    <scope>NUCLEOTIDE SEQUENCE</scope>
    <source>
        <strain evidence="3">NIES 1861</strain>
    </source>
</reference>
<gene>
    <name evidence="3" type="primary">rlsD</name>
</gene>
<keyword evidence="1" id="KW-0175">Coiled coil</keyword>
<dbReference type="EMBL" id="KU257988">
    <property type="protein sequence ID" value="ARO50104.1"/>
    <property type="molecule type" value="Genomic_DNA"/>
</dbReference>
<evidence type="ECO:0000256" key="2">
    <source>
        <dbReference type="SAM" id="MobiDB-lite"/>
    </source>
</evidence>